<reference evidence="3" key="1">
    <citation type="submission" date="2020-11" db="EMBL/GenBank/DDBJ databases">
        <authorList>
            <person name="Tran Van P."/>
        </authorList>
    </citation>
    <scope>NUCLEOTIDE SEQUENCE</scope>
</reference>
<keyword evidence="1" id="KW-0195">Cyclin</keyword>
<dbReference type="InterPro" id="IPR048055">
    <property type="entry name" value="Cyclin-Q_first_cyclin_box"/>
</dbReference>
<dbReference type="PANTHER" id="PTHR10026">
    <property type="entry name" value="CYCLIN"/>
    <property type="match status" value="1"/>
</dbReference>
<dbReference type="InterPro" id="IPR006671">
    <property type="entry name" value="Cyclin_N"/>
</dbReference>
<dbReference type="EMBL" id="OE181007">
    <property type="protein sequence ID" value="CAD7572396.1"/>
    <property type="molecule type" value="Genomic_DNA"/>
</dbReference>
<accession>A0A7R9J4E1</accession>
<dbReference type="CDD" id="cd20534">
    <property type="entry name" value="CYCLIN_CCNM_CCNQ_rpt1"/>
    <property type="match status" value="1"/>
</dbReference>
<dbReference type="SUPFAM" id="SSF47954">
    <property type="entry name" value="Cyclin-like"/>
    <property type="match status" value="3"/>
</dbReference>
<organism evidence="3">
    <name type="scientific">Timema californicum</name>
    <name type="common">California timema</name>
    <name type="synonym">Walking stick</name>
    <dbReference type="NCBI Taxonomy" id="61474"/>
    <lineage>
        <taxon>Eukaryota</taxon>
        <taxon>Metazoa</taxon>
        <taxon>Ecdysozoa</taxon>
        <taxon>Arthropoda</taxon>
        <taxon>Hexapoda</taxon>
        <taxon>Insecta</taxon>
        <taxon>Pterygota</taxon>
        <taxon>Neoptera</taxon>
        <taxon>Polyneoptera</taxon>
        <taxon>Phasmatodea</taxon>
        <taxon>Timematodea</taxon>
        <taxon>Timematoidea</taxon>
        <taxon>Timematidae</taxon>
        <taxon>Timema</taxon>
    </lineage>
</organism>
<proteinExistence type="predicted"/>
<dbReference type="InterPro" id="IPR043198">
    <property type="entry name" value="Cyclin/Ssn8"/>
</dbReference>
<dbReference type="InterPro" id="IPR036915">
    <property type="entry name" value="Cyclin-like_sf"/>
</dbReference>
<dbReference type="Pfam" id="PF00134">
    <property type="entry name" value="Cyclin_N"/>
    <property type="match status" value="1"/>
</dbReference>
<sequence length="279" mass="32111">MPYRKESWINQRAVLRSNRFSCRMVYGATFAVDWTADDGEIEVQILVGGIEGIKLDAQPLTIATASILFHRFFKEADVGGYDVYLIASTTLYLAGKVKDDPLKIRDVINVTHNTLHRGSAPLELGDEYWNMRDAIVQAELLIMRMLKFEVTITHPHKDFHFEPSILDYTPQHIAVACINLALQCYGMQVPYTDEAELLWYSDFHFEPSILDYTPQHIAVACINLALQCYGMQVPYTDEAELLWYSSESLQAFVQDLHKDQLWEIMEKIMEVYDNEPEMA</sequence>
<dbReference type="GO" id="GO:0006357">
    <property type="term" value="P:regulation of transcription by RNA polymerase II"/>
    <property type="evidence" value="ECO:0007669"/>
    <property type="project" value="InterPro"/>
</dbReference>
<evidence type="ECO:0000259" key="2">
    <source>
        <dbReference type="Pfam" id="PF00134"/>
    </source>
</evidence>
<dbReference type="Gene3D" id="1.10.472.10">
    <property type="entry name" value="Cyclin-like"/>
    <property type="match status" value="3"/>
</dbReference>
<name>A0A7R9J4E1_TIMCA</name>
<dbReference type="AlphaFoldDB" id="A0A7R9J4E1"/>
<dbReference type="GO" id="GO:0016538">
    <property type="term" value="F:cyclin-dependent protein serine/threonine kinase regulator activity"/>
    <property type="evidence" value="ECO:0007669"/>
    <property type="project" value="InterPro"/>
</dbReference>
<gene>
    <name evidence="3" type="ORF">TCMB3V08_LOCUS5048</name>
</gene>
<protein>
    <submittedName>
        <fullName evidence="3">(California timema) hypothetical protein</fullName>
    </submittedName>
</protein>
<evidence type="ECO:0000313" key="3">
    <source>
        <dbReference type="EMBL" id="CAD7572396.1"/>
    </source>
</evidence>
<evidence type="ECO:0000256" key="1">
    <source>
        <dbReference type="ARBA" id="ARBA00023127"/>
    </source>
</evidence>
<feature type="domain" description="Cyclin N-terminal" evidence="2">
    <location>
        <begin position="55"/>
        <end position="150"/>
    </location>
</feature>